<dbReference type="AlphaFoldDB" id="A0A1M5CFL4"/>
<reference evidence="1 2" key="1">
    <citation type="submission" date="2016-11" db="EMBL/GenBank/DDBJ databases">
        <authorList>
            <person name="Jaros S."/>
            <person name="Januszkiewicz K."/>
            <person name="Wedrychowicz H."/>
        </authorList>
    </citation>
    <scope>NUCLEOTIDE SEQUENCE [LARGE SCALE GENOMIC DNA]</scope>
    <source>
        <strain evidence="1 2">DSM 44523</strain>
    </source>
</reference>
<dbReference type="STRING" id="2017.SAMN05444320_1042"/>
<sequence>MNVPPRWHLVSFYRIDQRGRRVRQHQKILDDDYWHTTPCGPESHAVDLAHELFFNESATSGDRWVITVDVLTGERGTVDRRLCEVTVTVPSESVLAPQRDRTLWRAQAS</sequence>
<dbReference type="Proteomes" id="UP000184501">
    <property type="component" value="Unassembled WGS sequence"/>
</dbReference>
<name>A0A1M5CFL4_STRHI</name>
<dbReference type="EMBL" id="FQVN01000004">
    <property type="protein sequence ID" value="SHF53407.1"/>
    <property type="molecule type" value="Genomic_DNA"/>
</dbReference>
<protein>
    <submittedName>
        <fullName evidence="1">Uncharacterized protein</fullName>
    </submittedName>
</protein>
<dbReference type="RefSeq" id="WP_073482792.1">
    <property type="nucleotide sequence ID" value="NZ_FQVN01000004.1"/>
</dbReference>
<evidence type="ECO:0000313" key="2">
    <source>
        <dbReference type="Proteomes" id="UP000184501"/>
    </source>
</evidence>
<proteinExistence type="predicted"/>
<accession>A0A1M5CFL4</accession>
<keyword evidence="2" id="KW-1185">Reference proteome</keyword>
<gene>
    <name evidence="1" type="ORF">SAMN05444320_1042</name>
</gene>
<organism evidence="1 2">
    <name type="scientific">Streptoalloteichus hindustanus</name>
    <dbReference type="NCBI Taxonomy" id="2017"/>
    <lineage>
        <taxon>Bacteria</taxon>
        <taxon>Bacillati</taxon>
        <taxon>Actinomycetota</taxon>
        <taxon>Actinomycetes</taxon>
        <taxon>Pseudonocardiales</taxon>
        <taxon>Pseudonocardiaceae</taxon>
        <taxon>Streptoalloteichus</taxon>
    </lineage>
</organism>
<evidence type="ECO:0000313" key="1">
    <source>
        <dbReference type="EMBL" id="SHF53407.1"/>
    </source>
</evidence>